<dbReference type="RefSeq" id="WP_058184144.1">
    <property type="nucleotide sequence ID" value="NZ_LMTZ01000118.1"/>
</dbReference>
<proteinExistence type="predicted"/>
<feature type="compositionally biased region" description="Basic and acidic residues" evidence="1">
    <location>
        <begin position="163"/>
        <end position="174"/>
    </location>
</feature>
<keyword evidence="2" id="KW-1133">Transmembrane helix</keyword>
<feature type="transmembrane region" description="Helical" evidence="2">
    <location>
        <begin position="20"/>
        <end position="39"/>
    </location>
</feature>
<evidence type="ECO:0000313" key="3">
    <source>
        <dbReference type="EMBL" id="KST63983.1"/>
    </source>
</evidence>
<feature type="compositionally biased region" description="Basic and acidic residues" evidence="1">
    <location>
        <begin position="191"/>
        <end position="200"/>
    </location>
</feature>
<keyword evidence="2" id="KW-0472">Membrane</keyword>
<keyword evidence="5" id="KW-1185">Reference proteome</keyword>
<feature type="compositionally biased region" description="Basic and acidic residues" evidence="1">
    <location>
        <begin position="236"/>
        <end position="256"/>
    </location>
</feature>
<dbReference type="InterPro" id="IPR010004">
    <property type="entry name" value="Uncharacterised_Ycf66"/>
</dbReference>
<feature type="compositionally biased region" description="Basic and acidic residues" evidence="1">
    <location>
        <begin position="301"/>
        <end position="319"/>
    </location>
</feature>
<protein>
    <recommendedName>
        <fullName evidence="6">Ycf66 family protein</fullName>
    </recommendedName>
</protein>
<evidence type="ECO:0000313" key="4">
    <source>
        <dbReference type="EMBL" id="KST64693.1"/>
    </source>
</evidence>
<sequence length="319" mass="36885">MLILGLNSANVLAQVNFGTNPASILGIFLAVAGAGLYFLRTVKPELSRDQDIFFAAVGLLCGFILIFQGWRLDPILQFGQLLLIGTTLYFAYESIRLRGIATQQAKRNTPIVDDEREISNRYQYEPSSPRRSRAARVEAELEPLPYYEDDYDDERPVRGRIPGTRDSRLTRPDYYDDEAPPRRPSRRSSRSTREGRDDRSRRRNSGGYDSRPTSRYQEDDWEKPKQVERFDDDWDKDSSPREARPPKRKIKDEAPRSEFSSEEVTPRRRKRRRPTSNTNSQDSRPTPGDDEAISTPYVDFKPIDRPDSESDRPINFDDI</sequence>
<evidence type="ECO:0008006" key="6">
    <source>
        <dbReference type="Google" id="ProtNLM"/>
    </source>
</evidence>
<evidence type="ECO:0000256" key="1">
    <source>
        <dbReference type="SAM" id="MobiDB-lite"/>
    </source>
</evidence>
<feature type="region of interest" description="Disordered" evidence="1">
    <location>
        <begin position="145"/>
        <end position="319"/>
    </location>
</feature>
<evidence type="ECO:0000313" key="5">
    <source>
        <dbReference type="Proteomes" id="UP000053372"/>
    </source>
</evidence>
<keyword evidence="2" id="KW-0812">Transmembrane</keyword>
<feature type="transmembrane region" description="Helical" evidence="2">
    <location>
        <begin position="75"/>
        <end position="92"/>
    </location>
</feature>
<accession>A0A0V7ZI15</accession>
<organism evidence="3 5">
    <name type="scientific">Mastigocoleus testarum BC008</name>
    <dbReference type="NCBI Taxonomy" id="371196"/>
    <lineage>
        <taxon>Bacteria</taxon>
        <taxon>Bacillati</taxon>
        <taxon>Cyanobacteriota</taxon>
        <taxon>Cyanophyceae</taxon>
        <taxon>Nostocales</taxon>
        <taxon>Hapalosiphonaceae</taxon>
        <taxon>Mastigocoleus</taxon>
    </lineage>
</organism>
<gene>
    <name evidence="3" type="ORF">BC008_39990</name>
    <name evidence="4" type="ORF">BC008_40965</name>
</gene>
<dbReference type="AlphaFoldDB" id="A0A0V7ZI15"/>
<reference evidence="3 5" key="1">
    <citation type="journal article" date="2015" name="Genome Announc.">
        <title>Draft Genome of the Euendolithic (true boring) Cyanobacterium Mastigocoleus testarum strain BC008.</title>
        <authorList>
            <person name="Guida B.S."/>
            <person name="Garcia-Pichel F."/>
        </authorList>
    </citation>
    <scope>NUCLEOTIDE SEQUENCE [LARGE SCALE GENOMIC DNA]</scope>
    <source>
        <strain evidence="3 5">BC008</strain>
    </source>
</reference>
<dbReference type="Pfam" id="PF07444">
    <property type="entry name" value="Ycf66_N"/>
    <property type="match status" value="1"/>
</dbReference>
<dbReference type="EMBL" id="LMTZ01000118">
    <property type="protein sequence ID" value="KST64693.1"/>
    <property type="molecule type" value="Genomic_DNA"/>
</dbReference>
<name>A0A0V7ZI15_9CYAN</name>
<feature type="transmembrane region" description="Helical" evidence="2">
    <location>
        <begin position="51"/>
        <end position="69"/>
    </location>
</feature>
<dbReference type="Proteomes" id="UP000053372">
    <property type="component" value="Unassembled WGS sequence"/>
</dbReference>
<dbReference type="OrthoDB" id="421362at2"/>
<dbReference type="EMBL" id="LMTZ01000129">
    <property type="protein sequence ID" value="KST63983.1"/>
    <property type="molecule type" value="Genomic_DNA"/>
</dbReference>
<feature type="compositionally biased region" description="Polar residues" evidence="1">
    <location>
        <begin position="275"/>
        <end position="284"/>
    </location>
</feature>
<comment type="caution">
    <text evidence="3">The sequence shown here is derived from an EMBL/GenBank/DDBJ whole genome shotgun (WGS) entry which is preliminary data.</text>
</comment>
<feature type="compositionally biased region" description="Basic and acidic residues" evidence="1">
    <location>
        <begin position="216"/>
        <end position="229"/>
    </location>
</feature>
<evidence type="ECO:0000256" key="2">
    <source>
        <dbReference type="SAM" id="Phobius"/>
    </source>
</evidence>